<dbReference type="Gene3D" id="3.30.2230.10">
    <property type="entry name" value="DUSP-like"/>
    <property type="match status" value="1"/>
</dbReference>
<proteinExistence type="predicted"/>
<dbReference type="SMART" id="SM00695">
    <property type="entry name" value="DUSP"/>
    <property type="match status" value="1"/>
</dbReference>
<evidence type="ECO:0000313" key="4">
    <source>
        <dbReference type="Proteomes" id="UP001162060"/>
    </source>
</evidence>
<organism evidence="3 4">
    <name type="scientific">Peronospora matthiolae</name>
    <dbReference type="NCBI Taxonomy" id="2874970"/>
    <lineage>
        <taxon>Eukaryota</taxon>
        <taxon>Sar</taxon>
        <taxon>Stramenopiles</taxon>
        <taxon>Oomycota</taxon>
        <taxon>Peronosporomycetes</taxon>
        <taxon>Peronosporales</taxon>
        <taxon>Peronosporaceae</taxon>
        <taxon>Peronospora</taxon>
    </lineage>
</organism>
<gene>
    <name evidence="3" type="ORF">PM001_LOCUS17296</name>
</gene>
<evidence type="ECO:0000313" key="3">
    <source>
        <dbReference type="EMBL" id="CAK7932146.1"/>
    </source>
</evidence>
<dbReference type="AlphaFoldDB" id="A0AAV1UC38"/>
<evidence type="ECO:0000259" key="2">
    <source>
        <dbReference type="PROSITE" id="PS51283"/>
    </source>
</evidence>
<feature type="compositionally biased region" description="Acidic residues" evidence="1">
    <location>
        <begin position="262"/>
        <end position="278"/>
    </location>
</feature>
<dbReference type="GO" id="GO:0004843">
    <property type="term" value="F:cysteine-type deubiquitinase activity"/>
    <property type="evidence" value="ECO:0007669"/>
    <property type="project" value="InterPro"/>
</dbReference>
<dbReference type="InterPro" id="IPR006615">
    <property type="entry name" value="Pept_C19_DUSP"/>
</dbReference>
<feature type="compositionally biased region" description="Pro residues" evidence="1">
    <location>
        <begin position="30"/>
        <end position="41"/>
    </location>
</feature>
<accession>A0AAV1UC38</accession>
<evidence type="ECO:0000256" key="1">
    <source>
        <dbReference type="SAM" id="MobiDB-lite"/>
    </source>
</evidence>
<dbReference type="Pfam" id="PF06337">
    <property type="entry name" value="DUSP"/>
    <property type="match status" value="1"/>
</dbReference>
<dbReference type="SUPFAM" id="SSF143791">
    <property type="entry name" value="DUSP-like"/>
    <property type="match status" value="1"/>
</dbReference>
<dbReference type="PROSITE" id="PS51283">
    <property type="entry name" value="DUSP"/>
    <property type="match status" value="1"/>
</dbReference>
<feature type="compositionally biased region" description="Pro residues" evidence="1">
    <location>
        <begin position="1"/>
        <end position="12"/>
    </location>
</feature>
<sequence length="278" mass="31181">MAPSPPPSPPPLQDEAASALEMGNPSPMITTPPCPSLPPPSSRRRQQEREVILAFDAQSLRRHEAWFLIETAWFAAWTTYAFDSTATAERPGAIENTSLFNRDDHRVQPNLQPTIDYRGVTPQVYALFAELYGTNNVPPIVRYTLDLYAPPVMIDDVVAMLHVPKVRARAVVTAEVTAEWPESGETPLLEKLRRDRSLDDETWTYRCCCRCTYLVPCLDRVLGGGPTYEEETDVRWSDYLCGRSRSKRQSKKSRKGTTGTEESSEEEASDEETSGLLA</sequence>
<name>A0AAV1UC38_9STRA</name>
<dbReference type="EMBL" id="CAKLBY020000188">
    <property type="protein sequence ID" value="CAK7932146.1"/>
    <property type="molecule type" value="Genomic_DNA"/>
</dbReference>
<feature type="compositionally biased region" description="Basic residues" evidence="1">
    <location>
        <begin position="244"/>
        <end position="255"/>
    </location>
</feature>
<reference evidence="3" key="1">
    <citation type="submission" date="2024-01" db="EMBL/GenBank/DDBJ databases">
        <authorList>
            <person name="Webb A."/>
        </authorList>
    </citation>
    <scope>NUCLEOTIDE SEQUENCE</scope>
    <source>
        <strain evidence="3">Pm1</strain>
    </source>
</reference>
<feature type="region of interest" description="Disordered" evidence="1">
    <location>
        <begin position="244"/>
        <end position="278"/>
    </location>
</feature>
<dbReference type="Proteomes" id="UP001162060">
    <property type="component" value="Unassembled WGS sequence"/>
</dbReference>
<feature type="domain" description="DUSP" evidence="2">
    <location>
        <begin position="43"/>
        <end position="145"/>
    </location>
</feature>
<feature type="region of interest" description="Disordered" evidence="1">
    <location>
        <begin position="1"/>
        <end position="46"/>
    </location>
</feature>
<protein>
    <recommendedName>
        <fullName evidence="2">DUSP domain-containing protein</fullName>
    </recommendedName>
</protein>
<comment type="caution">
    <text evidence="3">The sequence shown here is derived from an EMBL/GenBank/DDBJ whole genome shotgun (WGS) entry which is preliminary data.</text>
</comment>
<dbReference type="InterPro" id="IPR035927">
    <property type="entry name" value="DUSP-like_sf"/>
</dbReference>